<dbReference type="PANTHER" id="PTHR31065:SF41">
    <property type="entry name" value="PLATZ TRANSCRIPTION FACTOR FAMILY PROTEIN"/>
    <property type="match status" value="1"/>
</dbReference>
<dbReference type="Pfam" id="PF04640">
    <property type="entry name" value="PLATZ"/>
    <property type="match status" value="1"/>
</dbReference>
<keyword evidence="1" id="KW-0479">Metal-binding</keyword>
<dbReference type="GO" id="GO:0008270">
    <property type="term" value="F:zinc ion binding"/>
    <property type="evidence" value="ECO:0007669"/>
    <property type="project" value="UniProtKB-KW"/>
</dbReference>
<keyword evidence="1" id="KW-0862">Zinc</keyword>
<evidence type="ECO:0000256" key="1">
    <source>
        <dbReference type="PROSITE-ProRule" id="PRU00024"/>
    </source>
</evidence>
<evidence type="ECO:0000259" key="2">
    <source>
        <dbReference type="PROSITE" id="PS50119"/>
    </source>
</evidence>
<protein>
    <recommendedName>
        <fullName evidence="2">B box-type domain-containing protein</fullName>
    </recommendedName>
</protein>
<sequence length="242" mass="27409">MDVIDHVFSSDYSQVGCKIRLRKRKQAEWVSGLLRSKFFGSCVDHGELRKNERNLFCIDCNLCFCKHCVTSQAHDCLHRLLQICKYVYHDVVRLHDIQKHLDCSLIQAYKINGEKAVHLNPRPQLKDTKSSKAKGGGTCCEACGRHIQDLPNRFCSIACKVSIDTEITINQSNRIISAPMSKVGHLPNLEPEDNSYEIGYASSSLSLTESSSEVIQAWSSPVLRPKKMLNKRKSMPRRAPMC</sequence>
<dbReference type="PROSITE" id="PS50119">
    <property type="entry name" value="ZF_BBOX"/>
    <property type="match status" value="1"/>
</dbReference>
<organism evidence="3 4">
    <name type="scientific">Sesamum alatum</name>
    <dbReference type="NCBI Taxonomy" id="300844"/>
    <lineage>
        <taxon>Eukaryota</taxon>
        <taxon>Viridiplantae</taxon>
        <taxon>Streptophyta</taxon>
        <taxon>Embryophyta</taxon>
        <taxon>Tracheophyta</taxon>
        <taxon>Spermatophyta</taxon>
        <taxon>Magnoliopsida</taxon>
        <taxon>eudicotyledons</taxon>
        <taxon>Gunneridae</taxon>
        <taxon>Pentapetalae</taxon>
        <taxon>asterids</taxon>
        <taxon>lamiids</taxon>
        <taxon>Lamiales</taxon>
        <taxon>Pedaliaceae</taxon>
        <taxon>Sesamum</taxon>
    </lineage>
</organism>
<feature type="domain" description="B box-type" evidence="2">
    <location>
        <begin position="42"/>
        <end position="83"/>
    </location>
</feature>
<proteinExistence type="predicted"/>
<reference evidence="3" key="2">
    <citation type="journal article" date="2024" name="Plant">
        <title>Genomic evolution and insights into agronomic trait innovations of Sesamum species.</title>
        <authorList>
            <person name="Miao H."/>
            <person name="Wang L."/>
            <person name="Qu L."/>
            <person name="Liu H."/>
            <person name="Sun Y."/>
            <person name="Le M."/>
            <person name="Wang Q."/>
            <person name="Wei S."/>
            <person name="Zheng Y."/>
            <person name="Lin W."/>
            <person name="Duan Y."/>
            <person name="Cao H."/>
            <person name="Xiong S."/>
            <person name="Wang X."/>
            <person name="Wei L."/>
            <person name="Li C."/>
            <person name="Ma Q."/>
            <person name="Ju M."/>
            <person name="Zhao R."/>
            <person name="Li G."/>
            <person name="Mu C."/>
            <person name="Tian Q."/>
            <person name="Mei H."/>
            <person name="Zhang T."/>
            <person name="Gao T."/>
            <person name="Zhang H."/>
        </authorList>
    </citation>
    <scope>NUCLEOTIDE SEQUENCE</scope>
    <source>
        <strain evidence="3">3651</strain>
    </source>
</reference>
<dbReference type="Proteomes" id="UP001293254">
    <property type="component" value="Unassembled WGS sequence"/>
</dbReference>
<name>A0AAE2CIM3_9LAMI</name>
<evidence type="ECO:0000313" key="3">
    <source>
        <dbReference type="EMBL" id="KAK4423364.1"/>
    </source>
</evidence>
<dbReference type="InterPro" id="IPR000315">
    <property type="entry name" value="Znf_B-box"/>
</dbReference>
<dbReference type="PANTHER" id="PTHR31065">
    <property type="entry name" value="PLATZ TRANSCRIPTION FACTOR FAMILY PROTEIN"/>
    <property type="match status" value="1"/>
</dbReference>
<gene>
    <name evidence="3" type="ORF">Salat_1919200</name>
</gene>
<evidence type="ECO:0000313" key="4">
    <source>
        <dbReference type="Proteomes" id="UP001293254"/>
    </source>
</evidence>
<keyword evidence="1" id="KW-0863">Zinc-finger</keyword>
<comment type="caution">
    <text evidence="3">The sequence shown here is derived from an EMBL/GenBank/DDBJ whole genome shotgun (WGS) entry which is preliminary data.</text>
</comment>
<reference evidence="3" key="1">
    <citation type="submission" date="2020-06" db="EMBL/GenBank/DDBJ databases">
        <authorList>
            <person name="Li T."/>
            <person name="Hu X."/>
            <person name="Zhang T."/>
            <person name="Song X."/>
            <person name="Zhang H."/>
            <person name="Dai N."/>
            <person name="Sheng W."/>
            <person name="Hou X."/>
            <person name="Wei L."/>
        </authorList>
    </citation>
    <scope>NUCLEOTIDE SEQUENCE</scope>
    <source>
        <strain evidence="3">3651</strain>
        <tissue evidence="3">Leaf</tissue>
    </source>
</reference>
<dbReference type="InterPro" id="IPR006734">
    <property type="entry name" value="PLATZ"/>
</dbReference>
<dbReference type="EMBL" id="JACGWO010000007">
    <property type="protein sequence ID" value="KAK4423364.1"/>
    <property type="molecule type" value="Genomic_DNA"/>
</dbReference>
<dbReference type="AlphaFoldDB" id="A0AAE2CIM3"/>
<keyword evidence="4" id="KW-1185">Reference proteome</keyword>
<accession>A0AAE2CIM3</accession>